<feature type="transmembrane region" description="Helical" evidence="9">
    <location>
        <begin position="12"/>
        <end position="37"/>
    </location>
</feature>
<keyword evidence="6" id="KW-0029">Amino-acid transport</keyword>
<evidence type="ECO:0000256" key="6">
    <source>
        <dbReference type="ARBA" id="ARBA00022970"/>
    </source>
</evidence>
<evidence type="ECO:0000313" key="11">
    <source>
        <dbReference type="Proteomes" id="UP000218775"/>
    </source>
</evidence>
<feature type="transmembrane region" description="Helical" evidence="9">
    <location>
        <begin position="375"/>
        <end position="396"/>
    </location>
</feature>
<protein>
    <submittedName>
        <fullName evidence="10">Tyrosine transporter</fullName>
    </submittedName>
</protein>
<organism evidence="10 11">
    <name type="scientific">Aerophobetes bacterium</name>
    <dbReference type="NCBI Taxonomy" id="2030807"/>
    <lineage>
        <taxon>Bacteria</taxon>
        <taxon>Candidatus Aerophobota</taxon>
    </lineage>
</organism>
<dbReference type="InterPro" id="IPR018227">
    <property type="entry name" value="Amino_acid_transport_2"/>
</dbReference>
<dbReference type="AlphaFoldDB" id="A0A2A4WZT2"/>
<dbReference type="Gene3D" id="1.20.1740.10">
    <property type="entry name" value="Amino acid/polyamine transporter I"/>
    <property type="match status" value="1"/>
</dbReference>
<evidence type="ECO:0000256" key="4">
    <source>
        <dbReference type="ARBA" id="ARBA00022519"/>
    </source>
</evidence>
<keyword evidence="5 9" id="KW-0812">Transmembrane</keyword>
<dbReference type="Proteomes" id="UP000218775">
    <property type="component" value="Unassembled WGS sequence"/>
</dbReference>
<evidence type="ECO:0000256" key="5">
    <source>
        <dbReference type="ARBA" id="ARBA00022692"/>
    </source>
</evidence>
<reference evidence="11" key="1">
    <citation type="submission" date="2017-08" db="EMBL/GenBank/DDBJ databases">
        <title>A dynamic microbial community with high functional redundancy inhabits the cold, oxic subseafloor aquifer.</title>
        <authorList>
            <person name="Tully B.J."/>
            <person name="Wheat C.G."/>
            <person name="Glazer B.T."/>
            <person name="Huber J.A."/>
        </authorList>
    </citation>
    <scope>NUCLEOTIDE SEQUENCE [LARGE SCALE GENOMIC DNA]</scope>
</reference>
<feature type="transmembrane region" description="Helical" evidence="9">
    <location>
        <begin position="276"/>
        <end position="296"/>
    </location>
</feature>
<dbReference type="EMBL" id="NVUK01000050">
    <property type="protein sequence ID" value="PCI75329.1"/>
    <property type="molecule type" value="Genomic_DNA"/>
</dbReference>
<dbReference type="InterPro" id="IPR013059">
    <property type="entry name" value="Trp_tyr_transpt"/>
</dbReference>
<evidence type="ECO:0000256" key="8">
    <source>
        <dbReference type="ARBA" id="ARBA00023136"/>
    </source>
</evidence>
<feature type="transmembrane region" description="Helical" evidence="9">
    <location>
        <begin position="308"/>
        <end position="328"/>
    </location>
</feature>
<evidence type="ECO:0000256" key="3">
    <source>
        <dbReference type="ARBA" id="ARBA00022475"/>
    </source>
</evidence>
<keyword evidence="3" id="KW-1003">Cell membrane</keyword>
<dbReference type="Pfam" id="PF03222">
    <property type="entry name" value="Trp_Tyr_perm"/>
    <property type="match status" value="1"/>
</dbReference>
<accession>A0A2A4WZT2</accession>
<comment type="caution">
    <text evidence="10">The sequence shown here is derived from an EMBL/GenBank/DDBJ whole genome shotgun (WGS) entry which is preliminary data.</text>
</comment>
<evidence type="ECO:0000313" key="10">
    <source>
        <dbReference type="EMBL" id="PCI75329.1"/>
    </source>
</evidence>
<feature type="transmembrane region" description="Helical" evidence="9">
    <location>
        <begin position="183"/>
        <end position="207"/>
    </location>
</feature>
<dbReference type="PANTHER" id="PTHR46997">
    <property type="entry name" value="LOW AFFINITY TRYPTOPHAN PERMEASE-RELATED"/>
    <property type="match status" value="1"/>
</dbReference>
<evidence type="ECO:0000256" key="1">
    <source>
        <dbReference type="ARBA" id="ARBA00004429"/>
    </source>
</evidence>
<keyword evidence="4" id="KW-0997">Cell inner membrane</keyword>
<feature type="transmembrane region" description="Helical" evidence="9">
    <location>
        <begin position="84"/>
        <end position="104"/>
    </location>
</feature>
<dbReference type="GO" id="GO:0015173">
    <property type="term" value="F:aromatic amino acid transmembrane transporter activity"/>
    <property type="evidence" value="ECO:0007669"/>
    <property type="project" value="InterPro"/>
</dbReference>
<feature type="transmembrane region" description="Helical" evidence="9">
    <location>
        <begin position="43"/>
        <end position="64"/>
    </location>
</feature>
<evidence type="ECO:0000256" key="9">
    <source>
        <dbReference type="SAM" id="Phobius"/>
    </source>
</evidence>
<feature type="transmembrane region" description="Helical" evidence="9">
    <location>
        <begin position="153"/>
        <end position="171"/>
    </location>
</feature>
<evidence type="ECO:0000256" key="7">
    <source>
        <dbReference type="ARBA" id="ARBA00022989"/>
    </source>
</evidence>
<feature type="transmembrane region" description="Helical" evidence="9">
    <location>
        <begin position="334"/>
        <end position="355"/>
    </location>
</feature>
<dbReference type="PROSITE" id="PS51257">
    <property type="entry name" value="PROKAR_LIPOPROTEIN"/>
    <property type="match status" value="1"/>
</dbReference>
<gene>
    <name evidence="10" type="ORF">COB21_05775</name>
</gene>
<keyword evidence="2" id="KW-0813">Transport</keyword>
<name>A0A2A4WZT2_UNCAE</name>
<dbReference type="GO" id="GO:0003333">
    <property type="term" value="P:amino acid transmembrane transport"/>
    <property type="evidence" value="ECO:0007669"/>
    <property type="project" value="InterPro"/>
</dbReference>
<sequence length="399" mass="44042">MRVKKGTVLGGALLITGSCVGAGMLAIPIVTGIAGFFPTLVMFFVAWGFMTTTALLVVEVSGWFDREVNFMSMVGYTMGQVGKVLCAILYLFLFYALLVAYMSASGNHSALMAGHLLGWNVPDWVGTLFFVTLFGWMIYLGTKAVDVMNRYLMIGKISFYILFVVLAVSAAKMENLSFENYSYLLVSLPVLIVSFGFHNVIPSLMHYMDGDRKKVRKTILCGSTFTLCIYLVWNALCIGVLNQHQIGQAYAQDMDAAQAISQVLTLKMLPISAQGLAFFAILTSFLIQGLTISHFFRDGLNLKGKKWATLFTTLLALVPPLIFSLIYPQLFFKALGFAGGICAVVLFGLFPVIMVYRGRYLMQHHLKDKVYGGKVVLSGIFIFALFIFGYQSYVMLSGA</sequence>
<dbReference type="PANTHER" id="PTHR46997:SF2">
    <property type="entry name" value="TYROSINE-SPECIFIC TRANSPORT SYSTEM"/>
    <property type="match status" value="1"/>
</dbReference>
<comment type="subcellular location">
    <subcellularLocation>
        <location evidence="1">Cell inner membrane</location>
        <topology evidence="1">Multi-pass membrane protein</topology>
    </subcellularLocation>
</comment>
<dbReference type="GO" id="GO:0005886">
    <property type="term" value="C:plasma membrane"/>
    <property type="evidence" value="ECO:0007669"/>
    <property type="project" value="UniProtKB-SubCell"/>
</dbReference>
<keyword evidence="8 9" id="KW-0472">Membrane</keyword>
<feature type="transmembrane region" description="Helical" evidence="9">
    <location>
        <begin position="219"/>
        <end position="241"/>
    </location>
</feature>
<evidence type="ECO:0000256" key="2">
    <source>
        <dbReference type="ARBA" id="ARBA00022448"/>
    </source>
</evidence>
<dbReference type="PRINTS" id="PR00166">
    <property type="entry name" value="AROAAPRMEASE"/>
</dbReference>
<feature type="transmembrane region" description="Helical" evidence="9">
    <location>
        <begin position="124"/>
        <end position="141"/>
    </location>
</feature>
<keyword evidence="7 9" id="KW-1133">Transmembrane helix</keyword>
<proteinExistence type="predicted"/>